<evidence type="ECO:0000313" key="2">
    <source>
        <dbReference type="Proteomes" id="UP001239083"/>
    </source>
</evidence>
<dbReference type="Proteomes" id="UP001239083">
    <property type="component" value="Unassembled WGS sequence"/>
</dbReference>
<name>A0ABU0R8S8_9MICO</name>
<dbReference type="SUPFAM" id="SSF55729">
    <property type="entry name" value="Acyl-CoA N-acyltransferases (Nat)"/>
    <property type="match status" value="1"/>
</dbReference>
<proteinExistence type="predicted"/>
<sequence length="134" mass="14116">MRDVDAILALDAATVDDYPGGIATRHDRLTVERARVSAERRGFGLFDRAGRALAVTYIDISGPCAETDFTVVDGAQRGLGLGAAVKATSVLALMNVGVEIFRTGGSADNAASLATNRSVGYIVDEQWVTLERSA</sequence>
<evidence type="ECO:0000313" key="1">
    <source>
        <dbReference type="EMBL" id="MDQ0894481.1"/>
    </source>
</evidence>
<comment type="caution">
    <text evidence="1">The sequence shown here is derived from an EMBL/GenBank/DDBJ whole genome shotgun (WGS) entry which is preliminary data.</text>
</comment>
<reference evidence="1 2" key="1">
    <citation type="submission" date="2023-07" db="EMBL/GenBank/DDBJ databases">
        <title>Comparative genomics of wheat-associated soil bacteria to identify genetic determinants of phenazine resistance.</title>
        <authorList>
            <person name="Mouncey N."/>
        </authorList>
    </citation>
    <scope>NUCLEOTIDE SEQUENCE [LARGE SCALE GENOMIC DNA]</scope>
    <source>
        <strain evidence="1 2">V3I3</strain>
    </source>
</reference>
<dbReference type="Gene3D" id="3.40.630.30">
    <property type="match status" value="1"/>
</dbReference>
<keyword evidence="2" id="KW-1185">Reference proteome</keyword>
<accession>A0ABU0R8S8</accession>
<dbReference type="EMBL" id="JAUSYY010000001">
    <property type="protein sequence ID" value="MDQ0894481.1"/>
    <property type="molecule type" value="Genomic_DNA"/>
</dbReference>
<organism evidence="1 2">
    <name type="scientific">Agromyces ramosus</name>
    <dbReference type="NCBI Taxonomy" id="33879"/>
    <lineage>
        <taxon>Bacteria</taxon>
        <taxon>Bacillati</taxon>
        <taxon>Actinomycetota</taxon>
        <taxon>Actinomycetes</taxon>
        <taxon>Micrococcales</taxon>
        <taxon>Microbacteriaceae</taxon>
        <taxon>Agromyces</taxon>
    </lineage>
</organism>
<gene>
    <name evidence="1" type="ORF">QFZ26_002036</name>
</gene>
<dbReference type="InterPro" id="IPR016181">
    <property type="entry name" value="Acyl_CoA_acyltransferase"/>
</dbReference>
<protein>
    <recommendedName>
        <fullName evidence="3">N-acetyltransferase domain-containing protein</fullName>
    </recommendedName>
</protein>
<evidence type="ECO:0008006" key="3">
    <source>
        <dbReference type="Google" id="ProtNLM"/>
    </source>
</evidence>